<dbReference type="InterPro" id="IPR007592">
    <property type="entry name" value="GEBP"/>
</dbReference>
<dbReference type="Pfam" id="PF04504">
    <property type="entry name" value="GeBP-like_DBD"/>
    <property type="match status" value="1"/>
</dbReference>
<dbReference type="GO" id="GO:0005634">
    <property type="term" value="C:nucleus"/>
    <property type="evidence" value="ECO:0007669"/>
    <property type="project" value="TreeGrafter"/>
</dbReference>
<feature type="domain" description="Glabrous enhancer-binding protein-like DBD" evidence="3">
    <location>
        <begin position="177"/>
        <end position="271"/>
    </location>
</feature>
<accession>A0AAW2MBE1</accession>
<feature type="region of interest" description="Disordered" evidence="2">
    <location>
        <begin position="234"/>
        <end position="315"/>
    </location>
</feature>
<protein>
    <submittedName>
        <fullName evidence="4">Transcription factor</fullName>
    </submittedName>
</protein>
<comment type="caution">
    <text evidence="4">The sequence shown here is derived from an EMBL/GenBank/DDBJ whole genome shotgun (WGS) entry which is preliminary data.</text>
</comment>
<reference evidence="4" key="1">
    <citation type="submission" date="2020-06" db="EMBL/GenBank/DDBJ databases">
        <authorList>
            <person name="Li T."/>
            <person name="Hu X."/>
            <person name="Zhang T."/>
            <person name="Song X."/>
            <person name="Zhang H."/>
            <person name="Dai N."/>
            <person name="Sheng W."/>
            <person name="Hou X."/>
            <person name="Wei L."/>
        </authorList>
    </citation>
    <scope>NUCLEOTIDE SEQUENCE</scope>
    <source>
        <strain evidence="4">KEN8</strain>
        <tissue evidence="4">Leaf</tissue>
    </source>
</reference>
<evidence type="ECO:0000259" key="3">
    <source>
        <dbReference type="Pfam" id="PF04504"/>
    </source>
</evidence>
<feature type="compositionally biased region" description="Basic and acidic residues" evidence="2">
    <location>
        <begin position="234"/>
        <end position="264"/>
    </location>
</feature>
<gene>
    <name evidence="4" type="ORF">Scaly_2314100</name>
</gene>
<feature type="compositionally biased region" description="Acidic residues" evidence="2">
    <location>
        <begin position="73"/>
        <end position="88"/>
    </location>
</feature>
<proteinExistence type="inferred from homology"/>
<feature type="compositionally biased region" description="Low complexity" evidence="2">
    <location>
        <begin position="54"/>
        <end position="72"/>
    </location>
</feature>
<evidence type="ECO:0000256" key="1">
    <source>
        <dbReference type="ARBA" id="ARBA00010820"/>
    </source>
</evidence>
<feature type="compositionally biased region" description="Basic and acidic residues" evidence="2">
    <location>
        <begin position="1"/>
        <end position="25"/>
    </location>
</feature>
<evidence type="ECO:0000256" key="2">
    <source>
        <dbReference type="SAM" id="MobiDB-lite"/>
    </source>
</evidence>
<dbReference type="EMBL" id="JACGWM010000014">
    <property type="protein sequence ID" value="KAL0328815.1"/>
    <property type="molecule type" value="Genomic_DNA"/>
</dbReference>
<dbReference type="InterPro" id="IPR053932">
    <property type="entry name" value="GeBP-like_DBD"/>
</dbReference>
<evidence type="ECO:0000313" key="4">
    <source>
        <dbReference type="EMBL" id="KAL0328815.1"/>
    </source>
</evidence>
<organism evidence="4">
    <name type="scientific">Sesamum calycinum</name>
    <dbReference type="NCBI Taxonomy" id="2727403"/>
    <lineage>
        <taxon>Eukaryota</taxon>
        <taxon>Viridiplantae</taxon>
        <taxon>Streptophyta</taxon>
        <taxon>Embryophyta</taxon>
        <taxon>Tracheophyta</taxon>
        <taxon>Spermatophyta</taxon>
        <taxon>Magnoliopsida</taxon>
        <taxon>eudicotyledons</taxon>
        <taxon>Gunneridae</taxon>
        <taxon>Pentapetalae</taxon>
        <taxon>asterids</taxon>
        <taxon>lamiids</taxon>
        <taxon>Lamiales</taxon>
        <taxon>Pedaliaceae</taxon>
        <taxon>Sesamum</taxon>
    </lineage>
</organism>
<feature type="compositionally biased region" description="Basic and acidic residues" evidence="2">
    <location>
        <begin position="163"/>
        <end position="173"/>
    </location>
</feature>
<feature type="region of interest" description="Disordered" evidence="2">
    <location>
        <begin position="1"/>
        <end position="173"/>
    </location>
</feature>
<dbReference type="PANTHER" id="PTHR31662:SF33">
    <property type="entry name" value="DNA-BINDING STOREKEEPER PROTEIN TRANSCRIPTIONAL REGULATOR-LIKE PROTEIN"/>
    <property type="match status" value="1"/>
</dbReference>
<name>A0AAW2MBE1_9LAMI</name>
<dbReference type="PANTHER" id="PTHR31662">
    <property type="entry name" value="BNAANNG10740D PROTEIN-RELATED"/>
    <property type="match status" value="1"/>
</dbReference>
<dbReference type="AlphaFoldDB" id="A0AAW2MBE1"/>
<comment type="similarity">
    <text evidence="1">Belongs to the GeBP family.</text>
</comment>
<feature type="compositionally biased region" description="Basic and acidic residues" evidence="2">
    <location>
        <begin position="134"/>
        <end position="145"/>
    </location>
</feature>
<sequence length="396" mass="43990">MAKNREPQKVVESESESGEEKRDGASSEEVGSSESESEQTQKPPSLPTAALKKSQPQSSSKPQLPSSSSSSSSDEEESGSESESESEEHESNVRPIASKPMNDSQKPNGGARKLGPKPNASEPATPAKSTGSKRLAEEKEMEAKGAKRSKKKPEPEPEAEVENSEKKSNDDSKKQLFQRLWSEDDEIVILTGMIDYAEKKKSDPVADLNGFHDFIKDSLHVDVTRTQLQDKIRRLKKKYENNKSKEKEGKDRTFSKPHEQKAYDLSKQVWGNESGKENGGEKIVGSPKANGSVRKTQSKRVNAVEDGESEDVKSMEAANSDLTRLSATKIVSSNDVSMDERILRIGAELFEGDKPVEGEREWQKLRLDEMEAYLKKLDLMRAQTKLVLDVLKSKNH</sequence>
<reference evidence="4" key="2">
    <citation type="journal article" date="2024" name="Plant">
        <title>Genomic evolution and insights into agronomic trait innovations of Sesamum species.</title>
        <authorList>
            <person name="Miao H."/>
            <person name="Wang L."/>
            <person name="Qu L."/>
            <person name="Liu H."/>
            <person name="Sun Y."/>
            <person name="Le M."/>
            <person name="Wang Q."/>
            <person name="Wei S."/>
            <person name="Zheng Y."/>
            <person name="Lin W."/>
            <person name="Duan Y."/>
            <person name="Cao H."/>
            <person name="Xiong S."/>
            <person name="Wang X."/>
            <person name="Wei L."/>
            <person name="Li C."/>
            <person name="Ma Q."/>
            <person name="Ju M."/>
            <person name="Zhao R."/>
            <person name="Li G."/>
            <person name="Mu C."/>
            <person name="Tian Q."/>
            <person name="Mei H."/>
            <person name="Zhang T."/>
            <person name="Gao T."/>
            <person name="Zhang H."/>
        </authorList>
    </citation>
    <scope>NUCLEOTIDE SEQUENCE</scope>
    <source>
        <strain evidence="4">KEN8</strain>
    </source>
</reference>
<dbReference type="GO" id="GO:0006355">
    <property type="term" value="P:regulation of DNA-templated transcription"/>
    <property type="evidence" value="ECO:0007669"/>
    <property type="project" value="InterPro"/>
</dbReference>